<name>F9WKV8_TRYVY</name>
<protein>
    <submittedName>
        <fullName evidence="1">Uncharacterized protein</fullName>
    </submittedName>
</protein>
<dbReference type="EMBL" id="CAEX01000463">
    <property type="protein sequence ID" value="CCD18140.1"/>
    <property type="molecule type" value="Genomic_DNA"/>
</dbReference>
<evidence type="ECO:0000313" key="2">
    <source>
        <dbReference type="Proteomes" id="UP000009027"/>
    </source>
</evidence>
<sequence>MCSFMSLWRAFPVERGPCKNTTAVCCAVTAPANVSTASNCQRGGDGTVLRGGDFLLRLFCSDARDVTQLAKGSKCAKPEARATSKASGRYYACLNRHFPLFRGKSGQRSLRRTGAAAPCSSVTLIGVLPIITATPMRLHICVSFLPFTTSLTCCTLHTSKLTPLKATAI</sequence>
<accession>F9WKV8</accession>
<gene>
    <name evidence="1" type="ORF">TvY486_0007730</name>
</gene>
<evidence type="ECO:0000313" key="1">
    <source>
        <dbReference type="EMBL" id="CCD18140.1"/>
    </source>
</evidence>
<dbReference type="VEuPathDB" id="TriTrypDB:TvY486_0007730"/>
<keyword evidence="2" id="KW-1185">Reference proteome</keyword>
<reference evidence="1 2" key="1">
    <citation type="journal article" date="2012" name="Proc. Natl. Acad. Sci. U.S.A.">
        <title>Antigenic diversity is generated by distinct evolutionary mechanisms in African trypanosome species.</title>
        <authorList>
            <person name="Jackson A.P."/>
            <person name="Berry A."/>
            <person name="Aslett M."/>
            <person name="Allison H.C."/>
            <person name="Burton P."/>
            <person name="Vavrova-Anderson J."/>
            <person name="Brown R."/>
            <person name="Browne H."/>
            <person name="Corton N."/>
            <person name="Hauser H."/>
            <person name="Gamble J."/>
            <person name="Gilderthorp R."/>
            <person name="Marcello L."/>
            <person name="McQuillan J."/>
            <person name="Otto T.D."/>
            <person name="Quail M.A."/>
            <person name="Sanders M.J."/>
            <person name="van Tonder A."/>
            <person name="Ginger M.L."/>
            <person name="Field M.C."/>
            <person name="Barry J.D."/>
            <person name="Hertz-Fowler C."/>
            <person name="Berriman M."/>
        </authorList>
    </citation>
    <scope>NUCLEOTIDE SEQUENCE</scope>
    <source>
        <strain evidence="1 2">Y486</strain>
    </source>
</reference>
<dbReference type="Proteomes" id="UP000009027">
    <property type="component" value="Unassembled WGS sequence"/>
</dbReference>
<proteinExistence type="predicted"/>
<organism evidence="1 2">
    <name type="scientific">Trypanosoma vivax (strain Y486)</name>
    <dbReference type="NCBI Taxonomy" id="1055687"/>
    <lineage>
        <taxon>Eukaryota</taxon>
        <taxon>Discoba</taxon>
        <taxon>Euglenozoa</taxon>
        <taxon>Kinetoplastea</taxon>
        <taxon>Metakinetoplastina</taxon>
        <taxon>Trypanosomatida</taxon>
        <taxon>Trypanosomatidae</taxon>
        <taxon>Trypanosoma</taxon>
        <taxon>Duttonella</taxon>
    </lineage>
</organism>
<dbReference type="AlphaFoldDB" id="F9WKV8"/>